<proteinExistence type="predicted"/>
<dbReference type="Gene3D" id="2.10.50.10">
    <property type="entry name" value="Tumor Necrosis Factor Receptor, subunit A, domain 2"/>
    <property type="match status" value="1"/>
</dbReference>
<dbReference type="AlphaFoldDB" id="G0QQK2"/>
<protein>
    <submittedName>
        <fullName evidence="2">Immobilization antigen isoform, putative</fullName>
    </submittedName>
</protein>
<sequence>MSNNLLILLIITLFINELNALACPVGTQTAAGAQQDDAIINCNHCKANFYYKSVDGTPFNAGASVCTPCSKNKAADDVPPPAAALGADATIVNQCNVSCPAGTTIANQSTNYVNAATECIKCAANFYYSGPNAFIAGTSICTPCPENGKKDFQLAISNKGDNATINIQCNVQCPYGTVSATGEYYWVQAKTDCVNCDVNFYFIGDAFIAGTNKCLECPSNKAQGVATAGSIATIILQCSLDCPDGTVLNDGKTTKYVADSKECVKCAANYYNQKRLGWLAGTDICIACNIKLTSGATAKLPSDATQATQQIFRI</sequence>
<dbReference type="RefSeq" id="XP_004036489.1">
    <property type="nucleotide sequence ID" value="XM_004036441.1"/>
</dbReference>
<evidence type="ECO:0000313" key="2">
    <source>
        <dbReference type="EMBL" id="EGR32503.1"/>
    </source>
</evidence>
<reference evidence="2 3" key="1">
    <citation type="submission" date="2011-07" db="EMBL/GenBank/DDBJ databases">
        <authorList>
            <person name="Coyne R."/>
            <person name="Brami D."/>
            <person name="Johnson J."/>
            <person name="Hostetler J."/>
            <person name="Hannick L."/>
            <person name="Clark T."/>
            <person name="Cassidy-Hanley D."/>
            <person name="Inman J."/>
        </authorList>
    </citation>
    <scope>NUCLEOTIDE SEQUENCE [LARGE SCALE GENOMIC DNA]</scope>
    <source>
        <strain evidence="2 3">G5</strain>
    </source>
</reference>
<dbReference type="EMBL" id="GL983653">
    <property type="protein sequence ID" value="EGR32503.1"/>
    <property type="molecule type" value="Genomic_DNA"/>
</dbReference>
<dbReference type="InterPro" id="IPR009030">
    <property type="entry name" value="Growth_fac_rcpt_cys_sf"/>
</dbReference>
<evidence type="ECO:0000256" key="1">
    <source>
        <dbReference type="SAM" id="SignalP"/>
    </source>
</evidence>
<evidence type="ECO:0000313" key="3">
    <source>
        <dbReference type="Proteomes" id="UP000008983"/>
    </source>
</evidence>
<accession>G0QQK2</accession>
<feature type="signal peptide" evidence="1">
    <location>
        <begin position="1"/>
        <end position="20"/>
    </location>
</feature>
<keyword evidence="3" id="KW-1185">Reference proteome</keyword>
<name>G0QQK2_ICHMU</name>
<dbReference type="SUPFAM" id="SSF57184">
    <property type="entry name" value="Growth factor receptor domain"/>
    <property type="match status" value="2"/>
</dbReference>
<dbReference type="InParanoid" id="G0QQK2"/>
<feature type="chain" id="PRO_5003407997" evidence="1">
    <location>
        <begin position="21"/>
        <end position="314"/>
    </location>
</feature>
<dbReference type="Proteomes" id="UP000008983">
    <property type="component" value="Unassembled WGS sequence"/>
</dbReference>
<keyword evidence="1" id="KW-0732">Signal</keyword>
<dbReference type="GeneID" id="14908665"/>
<organism evidence="2 3">
    <name type="scientific">Ichthyophthirius multifiliis</name>
    <name type="common">White spot disease agent</name>
    <name type="synonym">Ich</name>
    <dbReference type="NCBI Taxonomy" id="5932"/>
    <lineage>
        <taxon>Eukaryota</taxon>
        <taxon>Sar</taxon>
        <taxon>Alveolata</taxon>
        <taxon>Ciliophora</taxon>
        <taxon>Intramacronucleata</taxon>
        <taxon>Oligohymenophorea</taxon>
        <taxon>Hymenostomatida</taxon>
        <taxon>Ophryoglenina</taxon>
        <taxon>Ichthyophthirius</taxon>
    </lineage>
</organism>
<gene>
    <name evidence="2" type="ORF">IMG5_080670</name>
</gene>